<dbReference type="RefSeq" id="WP_083642574.1">
    <property type="nucleotide sequence ID" value="NZ_AMRU01000014.1"/>
</dbReference>
<feature type="domain" description="DUF2059" evidence="1">
    <location>
        <begin position="71"/>
        <end position="126"/>
    </location>
</feature>
<reference evidence="2 3" key="1">
    <citation type="submission" date="2016-07" db="EMBL/GenBank/DDBJ databases">
        <title>Multi-omics approach to identify versatile polysaccharide utilization systems of a marine flavobacterium Gramella flava.</title>
        <authorList>
            <person name="Tang K."/>
        </authorList>
    </citation>
    <scope>NUCLEOTIDE SEQUENCE [LARGE SCALE GENOMIC DNA]</scope>
    <source>
        <strain evidence="2 3">JLT2011</strain>
    </source>
</reference>
<proteinExistence type="predicted"/>
<sequence>MKKVVCIGIFLLSFYGFSQETSSFETKTIELIKMTSGQQFEVIMDPLVKMVPEENREDFKKELRDSTFELYAQMAEIYMKNFTEEDIDKILEFYHTPVGEKMVATLPEITKEGMELGQAWGMKLQPIMAKYMQ</sequence>
<dbReference type="STRING" id="1229726.GRFL_0134"/>
<dbReference type="KEGG" id="gfl:GRFL_0134"/>
<gene>
    <name evidence="2" type="ORF">GRFL_0134</name>
</gene>
<evidence type="ECO:0000313" key="2">
    <source>
        <dbReference type="EMBL" id="APU66858.1"/>
    </source>
</evidence>
<organism evidence="2 3">
    <name type="scientific">Christiangramia flava JLT2011</name>
    <dbReference type="NCBI Taxonomy" id="1229726"/>
    <lineage>
        <taxon>Bacteria</taxon>
        <taxon>Pseudomonadati</taxon>
        <taxon>Bacteroidota</taxon>
        <taxon>Flavobacteriia</taxon>
        <taxon>Flavobacteriales</taxon>
        <taxon>Flavobacteriaceae</taxon>
        <taxon>Christiangramia</taxon>
    </lineage>
</organism>
<dbReference type="OrthoDB" id="1143459at2"/>
<evidence type="ECO:0000259" key="1">
    <source>
        <dbReference type="Pfam" id="PF09832"/>
    </source>
</evidence>
<evidence type="ECO:0000313" key="3">
    <source>
        <dbReference type="Proteomes" id="UP000186230"/>
    </source>
</evidence>
<protein>
    <recommendedName>
        <fullName evidence="1">DUF2059 domain-containing protein</fullName>
    </recommendedName>
</protein>
<dbReference type="EMBL" id="CP016359">
    <property type="protein sequence ID" value="APU66858.1"/>
    <property type="molecule type" value="Genomic_DNA"/>
</dbReference>
<name>A0A1L7HZT8_9FLAO</name>
<dbReference type="AlphaFoldDB" id="A0A1L7HZT8"/>
<keyword evidence="3" id="KW-1185">Reference proteome</keyword>
<accession>A0A1L7HZT8</accession>
<dbReference type="InterPro" id="IPR018637">
    <property type="entry name" value="DUF2059"/>
</dbReference>
<dbReference type="Proteomes" id="UP000186230">
    <property type="component" value="Chromosome"/>
</dbReference>
<dbReference type="Pfam" id="PF09832">
    <property type="entry name" value="DUF2059"/>
    <property type="match status" value="1"/>
</dbReference>